<dbReference type="GO" id="GO:0008168">
    <property type="term" value="F:methyltransferase activity"/>
    <property type="evidence" value="ECO:0007669"/>
    <property type="project" value="UniProtKB-KW"/>
</dbReference>
<feature type="coiled-coil region" evidence="1">
    <location>
        <begin position="274"/>
        <end position="304"/>
    </location>
</feature>
<evidence type="ECO:0000313" key="3">
    <source>
        <dbReference type="EMBL" id="MET4578505.1"/>
    </source>
</evidence>
<dbReference type="RefSeq" id="WP_354445812.1">
    <property type="nucleotide sequence ID" value="NZ_JBEPSH010000007.1"/>
</dbReference>
<evidence type="ECO:0000259" key="2">
    <source>
        <dbReference type="Pfam" id="PF08241"/>
    </source>
</evidence>
<evidence type="ECO:0000313" key="4">
    <source>
        <dbReference type="Proteomes" id="UP001549320"/>
    </source>
</evidence>
<dbReference type="Proteomes" id="UP001549320">
    <property type="component" value="Unassembled WGS sequence"/>
</dbReference>
<evidence type="ECO:0000256" key="1">
    <source>
        <dbReference type="SAM" id="Coils"/>
    </source>
</evidence>
<dbReference type="Gene3D" id="3.40.50.150">
    <property type="entry name" value="Vaccinia Virus protein VP39"/>
    <property type="match status" value="1"/>
</dbReference>
<dbReference type="GO" id="GO:0032259">
    <property type="term" value="P:methylation"/>
    <property type="evidence" value="ECO:0007669"/>
    <property type="project" value="UniProtKB-KW"/>
</dbReference>
<proteinExistence type="predicted"/>
<organism evidence="3 4">
    <name type="scientific">Ottowia thiooxydans</name>
    <dbReference type="NCBI Taxonomy" id="219182"/>
    <lineage>
        <taxon>Bacteria</taxon>
        <taxon>Pseudomonadati</taxon>
        <taxon>Pseudomonadota</taxon>
        <taxon>Betaproteobacteria</taxon>
        <taxon>Burkholderiales</taxon>
        <taxon>Comamonadaceae</taxon>
        <taxon>Ottowia</taxon>
    </lineage>
</organism>
<keyword evidence="4" id="KW-1185">Reference proteome</keyword>
<reference evidence="3 4" key="1">
    <citation type="submission" date="2024-06" db="EMBL/GenBank/DDBJ databases">
        <title>Sorghum-associated microbial communities from plants grown in Nebraska, USA.</title>
        <authorList>
            <person name="Schachtman D."/>
        </authorList>
    </citation>
    <scope>NUCLEOTIDE SEQUENCE [LARGE SCALE GENOMIC DNA]</scope>
    <source>
        <strain evidence="3 4">2709</strain>
    </source>
</reference>
<feature type="domain" description="Methyltransferase type 11" evidence="2">
    <location>
        <begin position="46"/>
        <end position="138"/>
    </location>
</feature>
<sequence length="432" mass="48359">MSIPGFYRAFEERFYAPRDVIKRLRRQYLPFVEPLVALYPQSETFDIGCGRGEWLELMGELGFNSFGVDLDEGMLQDCRDFNLRALQGDAVAYLKTLADESQAVITAFHVVEHISFEQLQAVVIESHRALKPGGLLIMETPNPENIAVATRNFYLDPTHQRVIPPLLLGFLPEFHGFARVGTLRLQESHELRDSTDVGLMDVIAGVSPDYAVVAQKAAAPDVLAAFDPPFNARYGLELPQLAGRYDRKVEGGLAVLSQRLTEAEAAVGRTIEVLNQLASQHAQLEQLRAQAESAQAQRDALLQSRSWRITSPLRWGASMLYSFSLPVRKTANFVLRHALNRSQGPLSKLMGVVLRSPFSHRINAWLLRFPHLHKHLSGIAQRNGIAPHPSYLRTASRLLSKPIDPSLAALTPRARRIHAMLNNATKNTERRQ</sequence>
<keyword evidence="1" id="KW-0175">Coiled coil</keyword>
<protein>
    <submittedName>
        <fullName evidence="3">SAM-dependent methyltransferase</fullName>
    </submittedName>
</protein>
<dbReference type="PANTHER" id="PTHR43861">
    <property type="entry name" value="TRANS-ACONITATE 2-METHYLTRANSFERASE-RELATED"/>
    <property type="match status" value="1"/>
</dbReference>
<dbReference type="Pfam" id="PF08241">
    <property type="entry name" value="Methyltransf_11"/>
    <property type="match status" value="1"/>
</dbReference>
<dbReference type="EMBL" id="JBEPSH010000007">
    <property type="protein sequence ID" value="MET4578505.1"/>
    <property type="molecule type" value="Genomic_DNA"/>
</dbReference>
<dbReference type="CDD" id="cd02440">
    <property type="entry name" value="AdoMet_MTases"/>
    <property type="match status" value="1"/>
</dbReference>
<dbReference type="InterPro" id="IPR029063">
    <property type="entry name" value="SAM-dependent_MTases_sf"/>
</dbReference>
<comment type="caution">
    <text evidence="3">The sequence shown here is derived from an EMBL/GenBank/DDBJ whole genome shotgun (WGS) entry which is preliminary data.</text>
</comment>
<dbReference type="InterPro" id="IPR013216">
    <property type="entry name" value="Methyltransf_11"/>
</dbReference>
<keyword evidence="3" id="KW-0808">Transferase</keyword>
<gene>
    <name evidence="3" type="ORF">ABIE13_003621</name>
</gene>
<name>A0ABV2QD35_9BURK</name>
<accession>A0ABV2QD35</accession>
<dbReference type="SUPFAM" id="SSF53335">
    <property type="entry name" value="S-adenosyl-L-methionine-dependent methyltransferases"/>
    <property type="match status" value="1"/>
</dbReference>
<keyword evidence="3" id="KW-0489">Methyltransferase</keyword>